<feature type="non-terminal residue" evidence="4">
    <location>
        <position position="1"/>
    </location>
</feature>
<organism evidence="4">
    <name type="scientific">marine sediment metagenome</name>
    <dbReference type="NCBI Taxonomy" id="412755"/>
    <lineage>
        <taxon>unclassified sequences</taxon>
        <taxon>metagenomes</taxon>
        <taxon>ecological metagenomes</taxon>
    </lineage>
</organism>
<dbReference type="InterPro" id="IPR006108">
    <property type="entry name" value="3HC_DH_C"/>
</dbReference>
<feature type="domain" description="3-hydroxyacyl-CoA dehydrogenase NAD binding" evidence="3">
    <location>
        <begin position="1"/>
        <end position="45"/>
    </location>
</feature>
<name>X1RSW9_9ZZZZ</name>
<dbReference type="PANTHER" id="PTHR48075:SF5">
    <property type="entry name" value="3-HYDROXYBUTYRYL-COA DEHYDROGENASE"/>
    <property type="match status" value="1"/>
</dbReference>
<accession>X1RSW9</accession>
<dbReference type="Gene3D" id="3.40.50.720">
    <property type="entry name" value="NAD(P)-binding Rossmann-like Domain"/>
    <property type="match status" value="1"/>
</dbReference>
<dbReference type="AlphaFoldDB" id="X1RSW9"/>
<dbReference type="Pfam" id="PF00725">
    <property type="entry name" value="3HCDH"/>
    <property type="match status" value="1"/>
</dbReference>
<evidence type="ECO:0000313" key="4">
    <source>
        <dbReference type="EMBL" id="GAI58594.1"/>
    </source>
</evidence>
<comment type="caution">
    <text evidence="4">The sequence shown here is derived from an EMBL/GenBank/DDBJ whole genome shotgun (WGS) entry which is preliminary data.</text>
</comment>
<gene>
    <name evidence="4" type="ORF">S06H3_57407</name>
</gene>
<feature type="domain" description="3-hydroxyacyl-CoA dehydrogenase C-terminal" evidence="2">
    <location>
        <begin position="48"/>
        <end position="144"/>
    </location>
</feature>
<dbReference type="Pfam" id="PF02737">
    <property type="entry name" value="3HCDH_N"/>
    <property type="match status" value="1"/>
</dbReference>
<dbReference type="InterPro" id="IPR013328">
    <property type="entry name" value="6PGD_dom2"/>
</dbReference>
<evidence type="ECO:0000256" key="1">
    <source>
        <dbReference type="ARBA" id="ARBA00023002"/>
    </source>
</evidence>
<dbReference type="SUPFAM" id="SSF51735">
    <property type="entry name" value="NAD(P)-binding Rossmann-fold domains"/>
    <property type="match status" value="1"/>
</dbReference>
<proteinExistence type="predicted"/>
<evidence type="ECO:0000259" key="2">
    <source>
        <dbReference type="Pfam" id="PF00725"/>
    </source>
</evidence>
<evidence type="ECO:0000259" key="3">
    <source>
        <dbReference type="Pfam" id="PF02737"/>
    </source>
</evidence>
<dbReference type="InterPro" id="IPR008927">
    <property type="entry name" value="6-PGluconate_DH-like_C_sf"/>
</dbReference>
<dbReference type="GO" id="GO:0016616">
    <property type="term" value="F:oxidoreductase activity, acting on the CH-OH group of donors, NAD or NADP as acceptor"/>
    <property type="evidence" value="ECO:0007669"/>
    <property type="project" value="InterPro"/>
</dbReference>
<keyword evidence="1" id="KW-0560">Oxidoreductase</keyword>
<dbReference type="InterPro" id="IPR036291">
    <property type="entry name" value="NAD(P)-bd_dom_sf"/>
</dbReference>
<dbReference type="InterPro" id="IPR006176">
    <property type="entry name" value="3-OHacyl-CoA_DH_NAD-bd"/>
</dbReference>
<reference evidence="4" key="1">
    <citation type="journal article" date="2014" name="Front. Microbiol.">
        <title>High frequency of phylogenetically diverse reductive dehalogenase-homologous genes in deep subseafloor sedimentary metagenomes.</title>
        <authorList>
            <person name="Kawai M."/>
            <person name="Futagami T."/>
            <person name="Toyoda A."/>
            <person name="Takaki Y."/>
            <person name="Nishi S."/>
            <person name="Hori S."/>
            <person name="Arai W."/>
            <person name="Tsubouchi T."/>
            <person name="Morono Y."/>
            <person name="Uchiyama I."/>
            <person name="Ito T."/>
            <person name="Fujiyama A."/>
            <person name="Inagaki F."/>
            <person name="Takami H."/>
        </authorList>
    </citation>
    <scope>NUCLEOTIDE SEQUENCE</scope>
    <source>
        <strain evidence="4">Expedition CK06-06</strain>
    </source>
</reference>
<protein>
    <recommendedName>
        <fullName evidence="5">3-hydroxyacyl-CoA dehydrogenase C-terminal domain-containing protein</fullName>
    </recommendedName>
</protein>
<sequence length="152" mass="16622">HFFTPAAVTDLVEVIKGESTSPEVFERGVAFVQSLGKTPLRVQRDIPGFSMNRILNAALREAVDLVAEGIASPEDLDVGLRLAYGCKRGLFEIADYAGLDTCVLVRQSLIDLGEQALVSRSDLIEGMVSKGYLGRKMGKGFYRYTPEGKRIP</sequence>
<dbReference type="PANTHER" id="PTHR48075">
    <property type="entry name" value="3-HYDROXYACYL-COA DEHYDROGENASE FAMILY PROTEIN"/>
    <property type="match status" value="1"/>
</dbReference>
<dbReference type="EMBL" id="BARV01037053">
    <property type="protein sequence ID" value="GAI58594.1"/>
    <property type="molecule type" value="Genomic_DNA"/>
</dbReference>
<dbReference type="GO" id="GO:0006631">
    <property type="term" value="P:fatty acid metabolic process"/>
    <property type="evidence" value="ECO:0007669"/>
    <property type="project" value="InterPro"/>
</dbReference>
<dbReference type="SUPFAM" id="SSF48179">
    <property type="entry name" value="6-phosphogluconate dehydrogenase C-terminal domain-like"/>
    <property type="match status" value="1"/>
</dbReference>
<dbReference type="GO" id="GO:0070403">
    <property type="term" value="F:NAD+ binding"/>
    <property type="evidence" value="ECO:0007669"/>
    <property type="project" value="InterPro"/>
</dbReference>
<evidence type="ECO:0008006" key="5">
    <source>
        <dbReference type="Google" id="ProtNLM"/>
    </source>
</evidence>
<dbReference type="Gene3D" id="1.10.1040.10">
    <property type="entry name" value="N-(1-d-carboxylethyl)-l-norvaline Dehydrogenase, domain 2"/>
    <property type="match status" value="1"/>
</dbReference>